<organism evidence="1">
    <name type="scientific">Lepeophtheirus salmonis</name>
    <name type="common">Salmon louse</name>
    <name type="synonym">Caligus salmonis</name>
    <dbReference type="NCBI Taxonomy" id="72036"/>
    <lineage>
        <taxon>Eukaryota</taxon>
        <taxon>Metazoa</taxon>
        <taxon>Ecdysozoa</taxon>
        <taxon>Arthropoda</taxon>
        <taxon>Crustacea</taxon>
        <taxon>Multicrustacea</taxon>
        <taxon>Hexanauplia</taxon>
        <taxon>Copepoda</taxon>
        <taxon>Siphonostomatoida</taxon>
        <taxon>Caligidae</taxon>
        <taxon>Lepeophtheirus</taxon>
    </lineage>
</organism>
<accession>A0A0K2TN59</accession>
<dbReference type="EMBL" id="HACA01009510">
    <property type="protein sequence ID" value="CDW26871.1"/>
    <property type="molecule type" value="Transcribed_RNA"/>
</dbReference>
<dbReference type="AlphaFoldDB" id="A0A0K2TN59"/>
<sequence>RDAQVNIVANCCTVPCYPDCLPPCAHDSWIQFGNSVIRLLHRQESLGSKCHYPPLSQRFLLSLHHLLCG</sequence>
<reference evidence="1" key="1">
    <citation type="submission" date="2014-05" db="EMBL/GenBank/DDBJ databases">
        <authorList>
            <person name="Chronopoulou M."/>
        </authorList>
    </citation>
    <scope>NUCLEOTIDE SEQUENCE</scope>
    <source>
        <tissue evidence="1">Whole organism</tissue>
    </source>
</reference>
<feature type="non-terminal residue" evidence="1">
    <location>
        <position position="1"/>
    </location>
</feature>
<name>A0A0K2TN59_LEPSM</name>
<protein>
    <submittedName>
        <fullName evidence="1">Uncharacterized protein</fullName>
    </submittedName>
</protein>
<evidence type="ECO:0000313" key="1">
    <source>
        <dbReference type="EMBL" id="CDW26871.1"/>
    </source>
</evidence>
<proteinExistence type="predicted"/>